<evidence type="ECO:0000313" key="2">
    <source>
        <dbReference type="EMBL" id="KAF2608205.1"/>
    </source>
</evidence>
<sequence length="192" mass="20595">MVVCGFSGAPSSSLVEGSVGEVLPRCLHLSGVVLLLPVNFSVVIEMDFSKVAIVMNSPRPSYPAKHACDLPSPAMVACGHHLHFAASTSCASSCDGSMRRHHQVEALFRTPLSSSSPESSSFHAVTQCPEASKSSLLLRRGRLHLLGDSPLRQSFNRRDSPPRDLWSKPPTPWPCSAPPWPCSALILSNGKV</sequence>
<gene>
    <name evidence="2" type="ORF">F2Q68_00045833</name>
</gene>
<feature type="region of interest" description="Disordered" evidence="1">
    <location>
        <begin position="151"/>
        <end position="170"/>
    </location>
</feature>
<dbReference type="EMBL" id="QGKW02000276">
    <property type="protein sequence ID" value="KAF2608205.1"/>
    <property type="molecule type" value="Genomic_DNA"/>
</dbReference>
<name>A0A8S9LM39_BRACR</name>
<dbReference type="AlphaFoldDB" id="A0A8S9LM39"/>
<organism evidence="2 3">
    <name type="scientific">Brassica cretica</name>
    <name type="common">Mustard</name>
    <dbReference type="NCBI Taxonomy" id="69181"/>
    <lineage>
        <taxon>Eukaryota</taxon>
        <taxon>Viridiplantae</taxon>
        <taxon>Streptophyta</taxon>
        <taxon>Embryophyta</taxon>
        <taxon>Tracheophyta</taxon>
        <taxon>Spermatophyta</taxon>
        <taxon>Magnoliopsida</taxon>
        <taxon>eudicotyledons</taxon>
        <taxon>Gunneridae</taxon>
        <taxon>Pentapetalae</taxon>
        <taxon>rosids</taxon>
        <taxon>malvids</taxon>
        <taxon>Brassicales</taxon>
        <taxon>Brassicaceae</taxon>
        <taxon>Brassiceae</taxon>
        <taxon>Brassica</taxon>
    </lineage>
</organism>
<proteinExistence type="predicted"/>
<evidence type="ECO:0000313" key="3">
    <source>
        <dbReference type="Proteomes" id="UP000712281"/>
    </source>
</evidence>
<dbReference type="Proteomes" id="UP000712281">
    <property type="component" value="Unassembled WGS sequence"/>
</dbReference>
<evidence type="ECO:0000256" key="1">
    <source>
        <dbReference type="SAM" id="MobiDB-lite"/>
    </source>
</evidence>
<reference evidence="2" key="1">
    <citation type="submission" date="2019-12" db="EMBL/GenBank/DDBJ databases">
        <title>Genome sequencing and annotation of Brassica cretica.</title>
        <authorList>
            <person name="Studholme D.J."/>
            <person name="Sarris P.F."/>
        </authorList>
    </citation>
    <scope>NUCLEOTIDE SEQUENCE</scope>
    <source>
        <strain evidence="2">PFS-001/15</strain>
        <tissue evidence="2">Leaf</tissue>
    </source>
</reference>
<feature type="compositionally biased region" description="Basic and acidic residues" evidence="1">
    <location>
        <begin position="156"/>
        <end position="166"/>
    </location>
</feature>
<comment type="caution">
    <text evidence="2">The sequence shown here is derived from an EMBL/GenBank/DDBJ whole genome shotgun (WGS) entry which is preliminary data.</text>
</comment>
<protein>
    <submittedName>
        <fullName evidence="2">Uncharacterized protein</fullName>
    </submittedName>
</protein>
<accession>A0A8S9LM39</accession>